<dbReference type="Proteomes" id="UP001055811">
    <property type="component" value="Linkage Group LG03"/>
</dbReference>
<accession>A0ACB9F5D7</accession>
<name>A0ACB9F5D7_CICIN</name>
<evidence type="ECO:0000313" key="1">
    <source>
        <dbReference type="EMBL" id="KAI3766161.1"/>
    </source>
</evidence>
<sequence>MPVPANSNLGAAAVAFSPSKNTTGNPQGTRQPIRKASHNSQLTTNVLRRLVHSFGRRQVPFLSLESVRRALLEI</sequence>
<gene>
    <name evidence="1" type="ORF">L2E82_16212</name>
</gene>
<dbReference type="EMBL" id="CM042011">
    <property type="protein sequence ID" value="KAI3766161.1"/>
    <property type="molecule type" value="Genomic_DNA"/>
</dbReference>
<comment type="caution">
    <text evidence="1">The sequence shown here is derived from an EMBL/GenBank/DDBJ whole genome shotgun (WGS) entry which is preliminary data.</text>
</comment>
<protein>
    <submittedName>
        <fullName evidence="1">Uncharacterized protein</fullName>
    </submittedName>
</protein>
<reference evidence="1 2" key="2">
    <citation type="journal article" date="2022" name="Mol. Ecol. Resour.">
        <title>The genomes of chicory, endive, great burdock and yacon provide insights into Asteraceae paleo-polyploidization history and plant inulin production.</title>
        <authorList>
            <person name="Fan W."/>
            <person name="Wang S."/>
            <person name="Wang H."/>
            <person name="Wang A."/>
            <person name="Jiang F."/>
            <person name="Liu H."/>
            <person name="Zhao H."/>
            <person name="Xu D."/>
            <person name="Zhang Y."/>
        </authorList>
    </citation>
    <scope>NUCLEOTIDE SEQUENCE [LARGE SCALE GENOMIC DNA]</scope>
    <source>
        <strain evidence="2">cv. Punajuju</strain>
        <tissue evidence="1">Leaves</tissue>
    </source>
</reference>
<organism evidence="1 2">
    <name type="scientific">Cichorium intybus</name>
    <name type="common">Chicory</name>
    <dbReference type="NCBI Taxonomy" id="13427"/>
    <lineage>
        <taxon>Eukaryota</taxon>
        <taxon>Viridiplantae</taxon>
        <taxon>Streptophyta</taxon>
        <taxon>Embryophyta</taxon>
        <taxon>Tracheophyta</taxon>
        <taxon>Spermatophyta</taxon>
        <taxon>Magnoliopsida</taxon>
        <taxon>eudicotyledons</taxon>
        <taxon>Gunneridae</taxon>
        <taxon>Pentapetalae</taxon>
        <taxon>asterids</taxon>
        <taxon>campanulids</taxon>
        <taxon>Asterales</taxon>
        <taxon>Asteraceae</taxon>
        <taxon>Cichorioideae</taxon>
        <taxon>Cichorieae</taxon>
        <taxon>Cichoriinae</taxon>
        <taxon>Cichorium</taxon>
    </lineage>
</organism>
<proteinExistence type="predicted"/>
<keyword evidence="2" id="KW-1185">Reference proteome</keyword>
<evidence type="ECO:0000313" key="2">
    <source>
        <dbReference type="Proteomes" id="UP001055811"/>
    </source>
</evidence>
<reference evidence="2" key="1">
    <citation type="journal article" date="2022" name="Mol. Ecol. Resour.">
        <title>The genomes of chicory, endive, great burdock and yacon provide insights into Asteraceae palaeo-polyploidization history and plant inulin production.</title>
        <authorList>
            <person name="Fan W."/>
            <person name="Wang S."/>
            <person name="Wang H."/>
            <person name="Wang A."/>
            <person name="Jiang F."/>
            <person name="Liu H."/>
            <person name="Zhao H."/>
            <person name="Xu D."/>
            <person name="Zhang Y."/>
        </authorList>
    </citation>
    <scope>NUCLEOTIDE SEQUENCE [LARGE SCALE GENOMIC DNA]</scope>
    <source>
        <strain evidence="2">cv. Punajuju</strain>
    </source>
</reference>